<feature type="domain" description="Cyclic nucleotide-binding" evidence="4">
    <location>
        <begin position="1"/>
        <end position="97"/>
    </location>
</feature>
<sequence length="849" mass="97335">FSVFRQGDIGTNWYTVLSGSLEVTVSETGKKQDAVTLCILGPGTSFGESILTNKPRHATVVTRDYTELIRVEQKDFKILWERNKQLMERVLTPLSALQKLGRFSYYTPTSLYVRQHLRAPSQRLARAGRILRTMLLCRAPHMIRDRKLHLRTYRRCLVGSEMVDWLMQQSTLVHQRNQAVGMWQALLEEGVIVHVCREHQFKDKYLFYRFEDDDEGIGTVPTNIEKKEAEDRLPDTVLMLATIGPDAMMRMILRKQPTERTSEDLEIVYEELLHIKALSHLSTMVKRELASVLIFESHAEAGTVLFNQGDVGKSWYIILKGSVNVVIYGKGIVCTLHEGDDFGKLALVNDAPRAATIVLREDNCHFLRVDKEDFNRILRDVEANTVRLKEHGQDVLVLEKIPTNVKSQDGSVQSHYKYSVMAGTPEKMLEHLLETRLDNKQDENSGRAIISSFKTFQILLDIANATVLQNTLIVHCMVLPVFISPIKRRRVVRKTSEFKGLRVYHGFFYLHSVFKGLIKSLLVKGKNRDSGILKYSVMAGTPEKMLEHLLETRLDNKQDENSGRAIISSFKTFQILLDIVQSTIQSIVKVYCADHTYSSFRFPMNTSVAEIVHHAKDKLSLGDDLILCEVKSNGDRMVFKDNNLCVTTGLSLNGRLFITPREHIDALTPLQEQDGPSESTANSIELMSTKELAYQITLYDWELFNALHEFELIYLVFGRHRFNKITANLDLFLRRFNEIQYWVATEMVLCSNVSKRVQLLKKFIKLAAICKENKNLHSFFAIVMGLSNIAVSRLSQTWEKLPGKFNKLFAEFETVMDPSRNHRVYRLTVAKMNPPILPFMPLLMKGEYC</sequence>
<dbReference type="GeneID" id="20233636"/>
<dbReference type="HOGENOM" id="CLU_006829_1_0_1"/>
<dbReference type="AlphaFoldDB" id="V3ZMW8"/>
<dbReference type="InterPro" id="IPR008937">
    <property type="entry name" value="Ras-like_GEF"/>
</dbReference>
<dbReference type="SMART" id="SM00100">
    <property type="entry name" value="cNMP"/>
    <property type="match status" value="2"/>
</dbReference>
<dbReference type="PROSITE" id="PS50042">
    <property type="entry name" value="CNMP_BINDING_3"/>
    <property type="match status" value="2"/>
</dbReference>
<dbReference type="InterPro" id="IPR036964">
    <property type="entry name" value="RASGEF_cat_dom_sf"/>
</dbReference>
<feature type="domain" description="DEP" evidence="5">
    <location>
        <begin position="143"/>
        <end position="212"/>
    </location>
</feature>
<dbReference type="SUPFAM" id="SSF51206">
    <property type="entry name" value="cAMP-binding domain-like"/>
    <property type="match status" value="2"/>
</dbReference>
<dbReference type="InterPro" id="IPR001895">
    <property type="entry name" value="RASGEF_cat_dom"/>
</dbReference>
<dbReference type="InterPro" id="IPR023578">
    <property type="entry name" value="Ras_GEF_dom_sf"/>
</dbReference>
<evidence type="ECO:0000259" key="4">
    <source>
        <dbReference type="PROSITE" id="PS50042"/>
    </source>
</evidence>
<dbReference type="InterPro" id="IPR036388">
    <property type="entry name" value="WH-like_DNA-bd_sf"/>
</dbReference>
<dbReference type="Proteomes" id="UP000030746">
    <property type="component" value="Unassembled WGS sequence"/>
</dbReference>
<dbReference type="EMBL" id="KB203992">
    <property type="protein sequence ID" value="ESO82181.1"/>
    <property type="molecule type" value="Genomic_DNA"/>
</dbReference>
<feature type="domain" description="Cyclic nucleotide-binding" evidence="4">
    <location>
        <begin position="277"/>
        <end position="378"/>
    </location>
</feature>
<dbReference type="Gene3D" id="3.10.20.90">
    <property type="entry name" value="Phosphatidylinositol 3-kinase Catalytic Subunit, Chain A, domain 1"/>
    <property type="match status" value="1"/>
</dbReference>
<protein>
    <recommendedName>
        <fullName evidence="8">Rap guanine nucleotide exchange factor 4</fullName>
    </recommendedName>
</protein>
<dbReference type="KEGG" id="lgi:LOTGIDRAFT_135052"/>
<dbReference type="CDD" id="cd00038">
    <property type="entry name" value="CAP_ED"/>
    <property type="match status" value="2"/>
</dbReference>
<dbReference type="OMA" id="CVRLCCV"/>
<dbReference type="STRING" id="225164.V3ZMW8"/>
<evidence type="ECO:0000259" key="3">
    <source>
        <dbReference type="PROSITE" id="PS50009"/>
    </source>
</evidence>
<dbReference type="PRINTS" id="PR00103">
    <property type="entry name" value="CAMPKINASE"/>
</dbReference>
<keyword evidence="7" id="KW-1185">Reference proteome</keyword>
<evidence type="ECO:0000256" key="2">
    <source>
        <dbReference type="PROSITE-ProRule" id="PRU00168"/>
    </source>
</evidence>
<dbReference type="GO" id="GO:0007265">
    <property type="term" value="P:Ras protein signal transduction"/>
    <property type="evidence" value="ECO:0007669"/>
    <property type="project" value="TreeGrafter"/>
</dbReference>
<dbReference type="CDD" id="cd04437">
    <property type="entry name" value="DEP_Epac"/>
    <property type="match status" value="1"/>
</dbReference>
<dbReference type="InterPro" id="IPR000595">
    <property type="entry name" value="cNMP-bd_dom"/>
</dbReference>
<feature type="non-terminal residue" evidence="6">
    <location>
        <position position="1"/>
    </location>
</feature>
<dbReference type="PROSITE" id="PS50186">
    <property type="entry name" value="DEP"/>
    <property type="match status" value="1"/>
</dbReference>
<reference evidence="6 7" key="1">
    <citation type="journal article" date="2013" name="Nature">
        <title>Insights into bilaterian evolution from three spiralian genomes.</title>
        <authorList>
            <person name="Simakov O."/>
            <person name="Marletaz F."/>
            <person name="Cho S.J."/>
            <person name="Edsinger-Gonzales E."/>
            <person name="Havlak P."/>
            <person name="Hellsten U."/>
            <person name="Kuo D.H."/>
            <person name="Larsson T."/>
            <person name="Lv J."/>
            <person name="Arendt D."/>
            <person name="Savage R."/>
            <person name="Osoegawa K."/>
            <person name="de Jong P."/>
            <person name="Grimwood J."/>
            <person name="Chapman J.A."/>
            <person name="Shapiro H."/>
            <person name="Aerts A."/>
            <person name="Otillar R.P."/>
            <person name="Terry A.Y."/>
            <person name="Boore J.L."/>
            <person name="Grigoriev I.V."/>
            <person name="Lindberg D.R."/>
            <person name="Seaver E.C."/>
            <person name="Weisblat D.A."/>
            <person name="Putnam N.H."/>
            <person name="Rokhsar D.S."/>
        </authorList>
    </citation>
    <scope>NUCLEOTIDE SEQUENCE [LARGE SCALE GENOMIC DNA]</scope>
</reference>
<keyword evidence="1 2" id="KW-0344">Guanine-nucleotide releasing factor</keyword>
<dbReference type="GO" id="GO:0005085">
    <property type="term" value="F:guanyl-nucleotide exchange factor activity"/>
    <property type="evidence" value="ECO:0007669"/>
    <property type="project" value="UniProtKB-KW"/>
</dbReference>
<gene>
    <name evidence="6" type="ORF">LOTGIDRAFT_135052</name>
</gene>
<dbReference type="InterPro" id="IPR036390">
    <property type="entry name" value="WH_DNA-bd_sf"/>
</dbReference>
<proteinExistence type="predicted"/>
<dbReference type="CDD" id="cd00155">
    <property type="entry name" value="RasGEF"/>
    <property type="match status" value="1"/>
</dbReference>
<organism evidence="6 7">
    <name type="scientific">Lottia gigantea</name>
    <name type="common">Giant owl limpet</name>
    <dbReference type="NCBI Taxonomy" id="225164"/>
    <lineage>
        <taxon>Eukaryota</taxon>
        <taxon>Metazoa</taxon>
        <taxon>Spiralia</taxon>
        <taxon>Lophotrochozoa</taxon>
        <taxon>Mollusca</taxon>
        <taxon>Gastropoda</taxon>
        <taxon>Patellogastropoda</taxon>
        <taxon>Lottioidea</taxon>
        <taxon>Lottiidae</taxon>
        <taxon>Lottia</taxon>
    </lineage>
</organism>
<dbReference type="GO" id="GO:0005886">
    <property type="term" value="C:plasma membrane"/>
    <property type="evidence" value="ECO:0007669"/>
    <property type="project" value="TreeGrafter"/>
</dbReference>
<dbReference type="Gene3D" id="1.20.870.10">
    <property type="entry name" value="Son of sevenless (SoS) protein Chain: S domain 1"/>
    <property type="match status" value="2"/>
</dbReference>
<dbReference type="OrthoDB" id="21144at2759"/>
<evidence type="ECO:0000256" key="1">
    <source>
        <dbReference type="ARBA" id="ARBA00022658"/>
    </source>
</evidence>
<evidence type="ECO:0000259" key="5">
    <source>
        <dbReference type="PROSITE" id="PS50186"/>
    </source>
</evidence>
<dbReference type="CTD" id="20233636"/>
<evidence type="ECO:0000313" key="6">
    <source>
        <dbReference type="EMBL" id="ESO82181.1"/>
    </source>
</evidence>
<dbReference type="InterPro" id="IPR000591">
    <property type="entry name" value="DEP_dom"/>
</dbReference>
<dbReference type="RefSeq" id="XP_009067099.1">
    <property type="nucleotide sequence ID" value="XM_009068851.1"/>
</dbReference>
<dbReference type="PANTHER" id="PTHR23113:SF327">
    <property type="entry name" value="EXCHANGE PROTEIN DIRECTLY ACTIVATED BY CAMP, ISOFORM E"/>
    <property type="match status" value="1"/>
</dbReference>
<dbReference type="PROSITE" id="PS50009">
    <property type="entry name" value="RASGEF_CAT"/>
    <property type="match status" value="1"/>
</dbReference>
<evidence type="ECO:0000313" key="7">
    <source>
        <dbReference type="Proteomes" id="UP000030746"/>
    </source>
</evidence>
<dbReference type="Pfam" id="PF00617">
    <property type="entry name" value="RasGEF"/>
    <property type="match status" value="1"/>
</dbReference>
<dbReference type="SMART" id="SM00147">
    <property type="entry name" value="RasGEF"/>
    <property type="match status" value="1"/>
</dbReference>
<feature type="domain" description="Ras-GEF" evidence="3">
    <location>
        <begin position="688"/>
        <end position="849"/>
    </location>
</feature>
<evidence type="ECO:0008006" key="8">
    <source>
        <dbReference type="Google" id="ProtNLM"/>
    </source>
</evidence>
<dbReference type="PANTHER" id="PTHR23113">
    <property type="entry name" value="GUANINE NUCLEOTIDE EXCHANGE FACTOR"/>
    <property type="match status" value="1"/>
</dbReference>
<dbReference type="Pfam" id="PF00610">
    <property type="entry name" value="DEP"/>
    <property type="match status" value="1"/>
</dbReference>
<dbReference type="Pfam" id="PF00027">
    <property type="entry name" value="cNMP_binding"/>
    <property type="match status" value="2"/>
</dbReference>
<accession>V3ZMW8</accession>
<dbReference type="SUPFAM" id="SSF48366">
    <property type="entry name" value="Ras GEF"/>
    <property type="match status" value="1"/>
</dbReference>
<dbReference type="InterPro" id="IPR018490">
    <property type="entry name" value="cNMP-bd_dom_sf"/>
</dbReference>
<dbReference type="Gene3D" id="1.10.10.10">
    <property type="entry name" value="Winged helix-like DNA-binding domain superfamily/Winged helix DNA-binding domain"/>
    <property type="match status" value="1"/>
</dbReference>
<dbReference type="FunFam" id="2.60.120.10:FF:000015">
    <property type="entry name" value="Rap guanine nucleotide exchange factor 4"/>
    <property type="match status" value="1"/>
</dbReference>
<dbReference type="SMART" id="SM00049">
    <property type="entry name" value="DEP"/>
    <property type="match status" value="1"/>
</dbReference>
<dbReference type="InterPro" id="IPR014710">
    <property type="entry name" value="RmlC-like_jellyroll"/>
</dbReference>
<dbReference type="SUPFAM" id="SSF46785">
    <property type="entry name" value="Winged helix' DNA-binding domain"/>
    <property type="match status" value="1"/>
</dbReference>
<name>V3ZMW8_LOTGI</name>
<dbReference type="Gene3D" id="1.10.840.10">
    <property type="entry name" value="Ras guanine-nucleotide exchange factors catalytic domain"/>
    <property type="match status" value="1"/>
</dbReference>
<dbReference type="Gene3D" id="2.60.120.10">
    <property type="entry name" value="Jelly Rolls"/>
    <property type="match status" value="2"/>
</dbReference>